<evidence type="ECO:0000256" key="2">
    <source>
        <dbReference type="ARBA" id="ARBA00005641"/>
    </source>
</evidence>
<dbReference type="GeneID" id="69012786"/>
<dbReference type="Gene3D" id="2.60.40.1180">
    <property type="entry name" value="Golgi alpha-mannosidase II"/>
    <property type="match status" value="1"/>
</dbReference>
<evidence type="ECO:0000313" key="14">
    <source>
        <dbReference type="Proteomes" id="UP000613401"/>
    </source>
</evidence>
<proteinExistence type="inferred from homology"/>
<feature type="transmembrane region" description="Helical" evidence="11">
    <location>
        <begin position="542"/>
        <end position="562"/>
    </location>
</feature>
<evidence type="ECO:0000256" key="4">
    <source>
        <dbReference type="ARBA" id="ARBA00022448"/>
    </source>
</evidence>
<dbReference type="PANTHER" id="PTHR31308">
    <property type="match status" value="1"/>
</dbReference>
<keyword evidence="5 11" id="KW-0812">Transmembrane</keyword>
<keyword evidence="9" id="KW-0326">Glycosidase</keyword>
<evidence type="ECO:0000259" key="12">
    <source>
        <dbReference type="PROSITE" id="PS50850"/>
    </source>
</evidence>
<comment type="caution">
    <text evidence="13">The sequence shown here is derived from an EMBL/GenBank/DDBJ whole genome shotgun (WGS) entry which is preliminary data.</text>
</comment>
<dbReference type="SUPFAM" id="SSF51445">
    <property type="entry name" value="(Trans)glycosidases"/>
    <property type="match status" value="1"/>
</dbReference>
<feature type="compositionally biased region" description="Polar residues" evidence="10">
    <location>
        <begin position="1491"/>
        <end position="1512"/>
    </location>
</feature>
<keyword evidence="7 11" id="KW-1133">Transmembrane helix</keyword>
<gene>
    <name evidence="13" type="ORF">GCG54_00005636</name>
</gene>
<dbReference type="Pfam" id="PF00150">
    <property type="entry name" value="Cellulase"/>
    <property type="match status" value="1"/>
</dbReference>
<keyword evidence="8 11" id="KW-0472">Membrane</keyword>
<dbReference type="InterPro" id="IPR052066">
    <property type="entry name" value="Glycosphingolipid_Hydrolases"/>
</dbReference>
<dbReference type="GO" id="GO:0016020">
    <property type="term" value="C:membrane"/>
    <property type="evidence" value="ECO:0007669"/>
    <property type="project" value="UniProtKB-SubCell"/>
</dbReference>
<organism evidence="13 14">
    <name type="scientific">Colletotrichum gloeosporioides</name>
    <name type="common">Anthracnose fungus</name>
    <name type="synonym">Glomerella cingulata</name>
    <dbReference type="NCBI Taxonomy" id="474922"/>
    <lineage>
        <taxon>Eukaryota</taxon>
        <taxon>Fungi</taxon>
        <taxon>Dikarya</taxon>
        <taxon>Ascomycota</taxon>
        <taxon>Pezizomycotina</taxon>
        <taxon>Sordariomycetes</taxon>
        <taxon>Hypocreomycetidae</taxon>
        <taxon>Glomerellales</taxon>
        <taxon>Glomerellaceae</taxon>
        <taxon>Colletotrichum</taxon>
        <taxon>Colletotrichum gloeosporioides species complex</taxon>
    </lineage>
</organism>
<accession>A0A8H4CKS9</accession>
<keyword evidence="4" id="KW-0813">Transport</keyword>
<dbReference type="Gene3D" id="1.20.1250.20">
    <property type="entry name" value="MFS general substrate transporter like domains"/>
    <property type="match status" value="1"/>
</dbReference>
<dbReference type="FunFam" id="3.20.20.80:FF:000131">
    <property type="entry name" value="Glycoside hydrolase superfamily"/>
    <property type="match status" value="1"/>
</dbReference>
<evidence type="ECO:0000313" key="13">
    <source>
        <dbReference type="EMBL" id="KAF3805597.1"/>
    </source>
</evidence>
<dbReference type="InterPro" id="IPR005828">
    <property type="entry name" value="MFS_sugar_transport-like"/>
</dbReference>
<dbReference type="Gene3D" id="3.20.20.80">
    <property type="entry name" value="Glycosidases"/>
    <property type="match status" value="1"/>
</dbReference>
<dbReference type="GO" id="GO:0000272">
    <property type="term" value="P:polysaccharide catabolic process"/>
    <property type="evidence" value="ECO:0007669"/>
    <property type="project" value="InterPro"/>
</dbReference>
<comment type="similarity">
    <text evidence="3">Belongs to the major facilitator superfamily. Sugar transporter (TC 2.A.1.1) family.</text>
</comment>
<evidence type="ECO:0000256" key="10">
    <source>
        <dbReference type="SAM" id="MobiDB-lite"/>
    </source>
</evidence>
<evidence type="ECO:0000256" key="9">
    <source>
        <dbReference type="ARBA" id="ARBA00023295"/>
    </source>
</evidence>
<feature type="domain" description="Major facilitator superfamily (MFS) profile" evidence="12">
    <location>
        <begin position="124"/>
        <end position="597"/>
    </location>
</feature>
<feature type="transmembrane region" description="Helical" evidence="11">
    <location>
        <begin position="214"/>
        <end position="233"/>
    </location>
</feature>
<comment type="similarity">
    <text evidence="2">Belongs to the glycosyl hydrolase 5 (cellulase A) family.</text>
</comment>
<protein>
    <submittedName>
        <fullName evidence="13">Putative glycosyl hydrolase</fullName>
    </submittedName>
</protein>
<dbReference type="Pfam" id="PF00083">
    <property type="entry name" value="Sugar_tr"/>
    <property type="match status" value="1"/>
</dbReference>
<keyword evidence="6 13" id="KW-0378">Hydrolase</keyword>
<keyword evidence="14" id="KW-1185">Reference proteome</keyword>
<feature type="transmembrane region" description="Helical" evidence="11">
    <location>
        <begin position="189"/>
        <end position="207"/>
    </location>
</feature>
<dbReference type="RefSeq" id="XP_045264756.1">
    <property type="nucleotide sequence ID" value="XM_045405654.1"/>
</dbReference>
<evidence type="ECO:0000256" key="3">
    <source>
        <dbReference type="ARBA" id="ARBA00010992"/>
    </source>
</evidence>
<dbReference type="GO" id="GO:0022857">
    <property type="term" value="F:transmembrane transporter activity"/>
    <property type="evidence" value="ECO:0007669"/>
    <property type="project" value="InterPro"/>
</dbReference>
<dbReference type="InterPro" id="IPR041036">
    <property type="entry name" value="GH5_C"/>
</dbReference>
<dbReference type="PROSITE" id="PS00217">
    <property type="entry name" value="SUGAR_TRANSPORT_2"/>
    <property type="match status" value="1"/>
</dbReference>
<dbReference type="SUPFAM" id="SSF103473">
    <property type="entry name" value="MFS general substrate transporter"/>
    <property type="match status" value="1"/>
</dbReference>
<dbReference type="PRINTS" id="PR00171">
    <property type="entry name" value="SUGRTRNSPORT"/>
</dbReference>
<dbReference type="GO" id="GO:1904462">
    <property type="term" value="P:ergosteryl 3-beta-D-glucoside catabolic process"/>
    <property type="evidence" value="ECO:0007669"/>
    <property type="project" value="TreeGrafter"/>
</dbReference>
<evidence type="ECO:0000256" key="7">
    <source>
        <dbReference type="ARBA" id="ARBA00022989"/>
    </source>
</evidence>
<feature type="region of interest" description="Disordered" evidence="10">
    <location>
        <begin position="1458"/>
        <end position="1512"/>
    </location>
</feature>
<dbReference type="Proteomes" id="UP000613401">
    <property type="component" value="Unassembled WGS sequence"/>
</dbReference>
<dbReference type="PROSITE" id="PS50850">
    <property type="entry name" value="MFS"/>
    <property type="match status" value="1"/>
</dbReference>
<feature type="transmembrane region" description="Helical" evidence="11">
    <location>
        <begin position="271"/>
        <end position="292"/>
    </location>
</feature>
<name>A0A8H4CKS9_COLGL</name>
<evidence type="ECO:0000256" key="1">
    <source>
        <dbReference type="ARBA" id="ARBA00004141"/>
    </source>
</evidence>
<dbReference type="InterPro" id="IPR020846">
    <property type="entry name" value="MFS_dom"/>
</dbReference>
<dbReference type="PANTHER" id="PTHR31308:SF5">
    <property type="entry name" value="ERGOSTERYL-BETA-GLUCOSIDASE"/>
    <property type="match status" value="1"/>
</dbReference>
<sequence length="1650" mass="184077">MELTSMDTLGHAESYSGRERPTAQAQARRRQINDRAVIENPLAHYTDEQLEADVKSFADRLTVDTTALLRAARVAKDIKLYDEVARNTFPGAGKDLPVQLTSEEKRALRRERDVPFSERGMWTIIITVSLAAFLQGHVQASLNGASLYANEFGLNMTQPLESNDEIVSGNRFDVRPDDWKLGAANSSPFLFAAVLGCPLALPVNHYLGRKGGMIVAAILIFASSLGSAFAHTWQELFAIRLVNGIGMGLKAVSTPILASETAVGFWRGTSILAWQLWVAAGSMIGLAFNLIFDVSGNKRLTFQLMVAAPLVPALALLLLVIFFCDESPRYLMRVSSPRYNPQRAYQILRKLRNTELQALRDIYLVHKSIEQEEMSSKTAEQGMIPGFITTLAGFLRQYKQLFLERRLRNALISSSTVSLAQQLCGINVLAFYSGTLFSRAGQDDRAAMYFSLGYGAVNFVFGLPAIRTIDTLGRRKWLLLTLPIMAVFMLLAGVAFNIKDDTAQIGVVALFLLLFAAAYSPGLGPIPFTYASESFPLSHREAGAAFAIAVNLGFAGLLSIFFPSINSGLDDDGALYLFAGLNIVALVLVFLLLEETKRRSLEDLDLVFAVSKHKFMHHQVAEYLPWFIKHYFLRRHDIKPSLYTDLIWGSPEPSPGGGTFGVGQRYSSDTDRSKFVRTVSNANATANVNSISLRRCCFTEQRPRGLSGARRKLTDRVILWVNSWFTPHKASVAWCLVTDSPLHVPCEVQARRRRAPSPGANGRCPRDFGGVDPEFKRDLTLRAPLYPLKALDADANWPPGRFWNTKTSDSVAGASHAGLLQTVDDVLEQHPVRRGSGLDLAPIVPRALLSGPLFLPSSRPHNLSTPHHPGAVKSRLSHCPRKPLRRNAVMSSLRLTIEDGQFRDGYGRQVVLRGLNVAADAKLPSEPDQPSHVGEDFFDGDNVKFHNRPFPKEEAHEHFSRIKRYGYNTIRYVFTWEAIEAAGPGRYDEEWIQHTIEILRIAKEYGFYVFMDPHQDVWSRFCGGSGAPMWTIYACGLNPQSFAATEAAIVHNTYPKPDEFPKMIWSTNYWRLAAATIFTMFFGGRDFAPKCIINGINIQDFLQGHFVAACAHLAKRIHEAGDLENEVVVGWESMNEPGCGLVGYADVSVIPNAQKLKKGSCPTIWQTILTGSGRACEVETWDMGGMGPYKVGRSLIDPHGEIAWLPADYDDSRYGWKRDEGWKLGECVWAQHGIWDPKTDTLLKKDYFAKNPNTGKTIDHPEFTNTYFMHSYRLYRDAIRPIHKNCIMLMQYPTLELPPQIKGTEDDDPLMGFSPHWYDGITLMTKRWNRVWNVDVVGVLRGRYWHEALSVKVGETAIRNCFKDQLASLRQEGIDRMGKHPCVMTEFGIPYDMGDKKAYKTGDYTDQSLALDANYFGAEGSGMEGHCLWVYVAKNTHQHGDLWNGEDLSVFSLDDKTLPMSPLPRSPEPRQSAENPRTSISRDVPDETKVTPDNLQKTITNPSISTEPTKDPTITNAPGLRAAEAFVRPSPVVVSGDVLQYGFDLRSCTFNLRLKAAAPPSDPAPTVVFLPEFHFPQDNCQVEVSSGKWAISMDDDEGPLVQKLKWWHGDGEQTLKVSGLVRQHNVAEGSEEDMGYLEQCQKNYANCSVM</sequence>
<dbReference type="InterPro" id="IPR017853">
    <property type="entry name" value="GH"/>
</dbReference>
<feature type="transmembrane region" description="Helical" evidence="11">
    <location>
        <begin position="574"/>
        <end position="593"/>
    </location>
</feature>
<dbReference type="InterPro" id="IPR013780">
    <property type="entry name" value="Glyco_hydro_b"/>
</dbReference>
<feature type="transmembrane region" description="Helical" evidence="11">
    <location>
        <begin position="446"/>
        <end position="466"/>
    </location>
</feature>
<evidence type="ECO:0000256" key="8">
    <source>
        <dbReference type="ARBA" id="ARBA00023136"/>
    </source>
</evidence>
<dbReference type="InterPro" id="IPR003663">
    <property type="entry name" value="Sugar/inositol_transpt"/>
</dbReference>
<feature type="region of interest" description="Disordered" evidence="10">
    <location>
        <begin position="1"/>
        <end position="30"/>
    </location>
</feature>
<feature type="transmembrane region" description="Helical" evidence="11">
    <location>
        <begin position="478"/>
        <end position="498"/>
    </location>
</feature>
<dbReference type="EMBL" id="WVTB01000041">
    <property type="protein sequence ID" value="KAF3805597.1"/>
    <property type="molecule type" value="Genomic_DNA"/>
</dbReference>
<feature type="compositionally biased region" description="Polar residues" evidence="10">
    <location>
        <begin position="1472"/>
        <end position="1481"/>
    </location>
</feature>
<evidence type="ECO:0000256" key="6">
    <source>
        <dbReference type="ARBA" id="ARBA00022801"/>
    </source>
</evidence>
<evidence type="ECO:0000256" key="11">
    <source>
        <dbReference type="SAM" id="Phobius"/>
    </source>
</evidence>
<reference evidence="13" key="1">
    <citation type="journal article" date="2020" name="Phytopathology">
        <title>Genome sequence and comparative analysis of Colletotrichum gloeosporioides isolated from Liriodendron leaves.</title>
        <authorList>
            <person name="Fu F.F."/>
            <person name="Hao Z."/>
            <person name="Wang P."/>
            <person name="Lu Y."/>
            <person name="Xue L.J."/>
            <person name="Wei G."/>
            <person name="Tian Y."/>
            <person name="Baishi H."/>
            <person name="Xu H."/>
            <person name="Shi J."/>
            <person name="Cheng T."/>
            <person name="Wang G."/>
            <person name="Yi Y."/>
            <person name="Chen J."/>
        </authorList>
    </citation>
    <scope>NUCLEOTIDE SEQUENCE</scope>
    <source>
        <strain evidence="13">Lc1</strain>
    </source>
</reference>
<reference evidence="13" key="2">
    <citation type="submission" date="2020-03" db="EMBL/GenBank/DDBJ databases">
        <authorList>
            <person name="Fu F.-F."/>
            <person name="Chen J."/>
        </authorList>
    </citation>
    <scope>NUCLEOTIDE SEQUENCE</scope>
    <source>
        <strain evidence="13">Lc1</strain>
    </source>
</reference>
<feature type="transmembrane region" description="Helical" evidence="11">
    <location>
        <begin position="504"/>
        <end position="530"/>
    </location>
</feature>
<evidence type="ECO:0000256" key="5">
    <source>
        <dbReference type="ARBA" id="ARBA00022692"/>
    </source>
</evidence>
<dbReference type="InterPro" id="IPR001547">
    <property type="entry name" value="Glyco_hydro_5"/>
</dbReference>
<dbReference type="GO" id="GO:0050295">
    <property type="term" value="F:steryl-beta-glucosidase activity"/>
    <property type="evidence" value="ECO:0007669"/>
    <property type="project" value="TreeGrafter"/>
</dbReference>
<feature type="transmembrane region" description="Helical" evidence="11">
    <location>
        <begin position="304"/>
        <end position="323"/>
    </location>
</feature>
<dbReference type="InterPro" id="IPR036259">
    <property type="entry name" value="MFS_trans_sf"/>
</dbReference>
<dbReference type="InterPro" id="IPR005829">
    <property type="entry name" value="Sugar_transporter_CS"/>
</dbReference>
<comment type="subcellular location">
    <subcellularLocation>
        <location evidence="1">Membrane</location>
        <topology evidence="1">Multi-pass membrane protein</topology>
    </subcellularLocation>
</comment>
<dbReference type="Pfam" id="PF18564">
    <property type="entry name" value="Glyco_hydro_5_C"/>
    <property type="match status" value="1"/>
</dbReference>